<dbReference type="PROSITE" id="PS51741">
    <property type="entry name" value="F_BAR"/>
    <property type="match status" value="1"/>
</dbReference>
<dbReference type="Pfam" id="PF00611">
    <property type="entry name" value="FCH"/>
    <property type="match status" value="1"/>
</dbReference>
<evidence type="ECO:0000256" key="3">
    <source>
        <dbReference type="ARBA" id="ARBA00022837"/>
    </source>
</evidence>
<accession>A0ABQ9DKT8</accession>
<dbReference type="PROSITE" id="PS00018">
    <property type="entry name" value="EF_HAND_1"/>
    <property type="match status" value="4"/>
</dbReference>
<dbReference type="Gene3D" id="2.30.30.40">
    <property type="entry name" value="SH3 Domains"/>
    <property type="match status" value="1"/>
</dbReference>
<dbReference type="PANTHER" id="PTHR23065:SF51">
    <property type="entry name" value="PROLINE-SERINE-THREONINE PHOSPHATASE-INTERACTING PROTEIN 1"/>
    <property type="match status" value="1"/>
</dbReference>
<name>A0ABQ9DKT8_9PASS</name>
<dbReference type="Proteomes" id="UP001145742">
    <property type="component" value="Unassembled WGS sequence"/>
</dbReference>
<evidence type="ECO:0000256" key="5">
    <source>
        <dbReference type="PROSITE-ProRule" id="PRU01077"/>
    </source>
</evidence>
<feature type="domain" description="F-BAR" evidence="9">
    <location>
        <begin position="278"/>
        <end position="533"/>
    </location>
</feature>
<dbReference type="Gene3D" id="1.20.1270.60">
    <property type="entry name" value="Arfaptin homology (AH) domain/BAR domain"/>
    <property type="match status" value="1"/>
</dbReference>
<evidence type="ECO:0000313" key="10">
    <source>
        <dbReference type="EMBL" id="KAJ7423994.1"/>
    </source>
</evidence>
<organism evidence="10 11">
    <name type="scientific">Willisornis vidua</name>
    <name type="common">Xingu scale-backed antbird</name>
    <dbReference type="NCBI Taxonomy" id="1566151"/>
    <lineage>
        <taxon>Eukaryota</taxon>
        <taxon>Metazoa</taxon>
        <taxon>Chordata</taxon>
        <taxon>Craniata</taxon>
        <taxon>Vertebrata</taxon>
        <taxon>Euteleostomi</taxon>
        <taxon>Archelosauria</taxon>
        <taxon>Archosauria</taxon>
        <taxon>Dinosauria</taxon>
        <taxon>Saurischia</taxon>
        <taxon>Theropoda</taxon>
        <taxon>Coelurosauria</taxon>
        <taxon>Aves</taxon>
        <taxon>Neognathae</taxon>
        <taxon>Neoaves</taxon>
        <taxon>Telluraves</taxon>
        <taxon>Australaves</taxon>
        <taxon>Passeriformes</taxon>
        <taxon>Thamnophilidae</taxon>
        <taxon>Willisornis</taxon>
    </lineage>
</organism>
<dbReference type="InterPro" id="IPR036028">
    <property type="entry name" value="SH3-like_dom_sf"/>
</dbReference>
<dbReference type="InterPro" id="IPR030777">
    <property type="entry name" value="PSTPIP1_SH3"/>
</dbReference>
<evidence type="ECO:0000259" key="8">
    <source>
        <dbReference type="PROSITE" id="PS50222"/>
    </source>
</evidence>
<sequence length="705" mass="81256">MLCHLPRDGPAGTGAGAEEPLWVLPAWPVCDSGREGLGQTNELSSWIQQSFKHYVTQEAKQHFNDYDKDGDGLVSWKEYNLQVYDRVIDFDEDTALEDQEEEAFRQLHLKEKKRFDQANRDDVPALNLDEYVAFEHPEEVEYMTDFVIQEALEEHDKDGDGFVSLEEFLGDYRRDPTAREDPEWILVEKDRFVNDYDKDHDGKLNPQELLSWTVPNNQGIAQEEALHLIEEMDLNNDKKLSEAEILKNQDLFLNSEATDYDPLDGNLPVLQNTSCKLERVQCKEFTSHTGYDVLVQRLLEGKKMCKDVEDLLKQRAQAEERYGKELIQIARKAGGQTEINTLKAAFEMLKQQIESVGNSHIQLAVMLKDELKGIEEFRERQKEQRKKYEAAMERMHKSKLSQYKRTMESKKTYEQKCKEADEAEQSLERTSASGNPKHTEKSQNKAKQCRDAANEAENVYKQNIEQLDKVRTEWEQEHIKTCQVFQLQECDRITVLRNALWVHCNQLSLQCVRDDQLYEEVRVSLENCVVESDIDYFIKTKMTGTQPPAAIGYENYYSREPSRRSSSPTQSCGMMKRFSGLLHGSSRNHTGCATPSAPPLGMALQDTPHQRCWVRIVVLSQVLPWSRNAEITDGVYASIFVNEEGGITSSQDYRVLYDYTAQNMDELDISEGDIVVVIEENEDGWWTAERNGQRGFVPGSYLEKL</sequence>
<dbReference type="PANTHER" id="PTHR23065">
    <property type="entry name" value="PROLINE-SERINE-THREONINE PHOSPHATASE INTERACTING PROTEIN 1"/>
    <property type="match status" value="1"/>
</dbReference>
<reference evidence="10" key="1">
    <citation type="submission" date="2019-10" db="EMBL/GenBank/DDBJ databases">
        <authorList>
            <person name="Soares A.E.R."/>
            <person name="Aleixo A."/>
            <person name="Schneider P."/>
            <person name="Miyaki C.Y."/>
            <person name="Schneider M.P."/>
            <person name="Mello C."/>
            <person name="Vasconcelos A.T.R."/>
        </authorList>
    </citation>
    <scope>NUCLEOTIDE SEQUENCE</scope>
    <source>
        <tissue evidence="10">Muscle</tissue>
    </source>
</reference>
<proteinExistence type="predicted"/>
<dbReference type="PROSITE" id="PS50222">
    <property type="entry name" value="EF_HAND_2"/>
    <property type="match status" value="2"/>
</dbReference>
<dbReference type="InterPro" id="IPR001060">
    <property type="entry name" value="FCH_dom"/>
</dbReference>
<dbReference type="EMBL" id="WHWB01032762">
    <property type="protein sequence ID" value="KAJ7423994.1"/>
    <property type="molecule type" value="Genomic_DNA"/>
</dbReference>
<comment type="caution">
    <text evidence="10">The sequence shown here is derived from an EMBL/GenBank/DDBJ whole genome shotgun (WGS) entry which is preliminary data.</text>
</comment>
<evidence type="ECO:0000313" key="11">
    <source>
        <dbReference type="Proteomes" id="UP001145742"/>
    </source>
</evidence>
<dbReference type="SUPFAM" id="SSF47473">
    <property type="entry name" value="EF-hand"/>
    <property type="match status" value="2"/>
</dbReference>
<dbReference type="InterPro" id="IPR018247">
    <property type="entry name" value="EF_Hand_1_Ca_BS"/>
</dbReference>
<dbReference type="PROSITE" id="PS50002">
    <property type="entry name" value="SH3"/>
    <property type="match status" value="1"/>
</dbReference>
<dbReference type="PRINTS" id="PR00452">
    <property type="entry name" value="SH3DOMAIN"/>
</dbReference>
<evidence type="ECO:0000256" key="2">
    <source>
        <dbReference type="ARBA" id="ARBA00022723"/>
    </source>
</evidence>
<dbReference type="Pfam" id="PF13202">
    <property type="entry name" value="EF-hand_5"/>
    <property type="match status" value="2"/>
</dbReference>
<feature type="domain" description="EF-hand" evidence="8">
    <location>
        <begin position="54"/>
        <end position="89"/>
    </location>
</feature>
<gene>
    <name evidence="10" type="primary">PSTPIP1</name>
    <name evidence="10" type="ORF">WISP_30845</name>
</gene>
<evidence type="ECO:0000259" key="7">
    <source>
        <dbReference type="PROSITE" id="PS50002"/>
    </source>
</evidence>
<dbReference type="SMART" id="SM00054">
    <property type="entry name" value="EFh"/>
    <property type="match status" value="4"/>
</dbReference>
<feature type="domain" description="EF-hand" evidence="8">
    <location>
        <begin position="143"/>
        <end position="178"/>
    </location>
</feature>
<keyword evidence="5" id="KW-0175">Coiled coil</keyword>
<evidence type="ECO:0000256" key="1">
    <source>
        <dbReference type="ARBA" id="ARBA00022443"/>
    </source>
</evidence>
<feature type="compositionally biased region" description="Basic and acidic residues" evidence="6">
    <location>
        <begin position="437"/>
        <end position="446"/>
    </location>
</feature>
<keyword evidence="2" id="KW-0479">Metal-binding</keyword>
<dbReference type="CDD" id="cd11824">
    <property type="entry name" value="SH3_PSTPIP1"/>
    <property type="match status" value="1"/>
</dbReference>
<dbReference type="SMART" id="SM00326">
    <property type="entry name" value="SH3"/>
    <property type="match status" value="1"/>
</dbReference>
<dbReference type="SUPFAM" id="SSF103657">
    <property type="entry name" value="BAR/IMD domain-like"/>
    <property type="match status" value="1"/>
</dbReference>
<dbReference type="InterPro" id="IPR002048">
    <property type="entry name" value="EF_hand_dom"/>
</dbReference>
<dbReference type="InterPro" id="IPR031160">
    <property type="entry name" value="F_BAR_dom"/>
</dbReference>
<dbReference type="InterPro" id="IPR011992">
    <property type="entry name" value="EF-hand-dom_pair"/>
</dbReference>
<dbReference type="SMART" id="SM00055">
    <property type="entry name" value="FCH"/>
    <property type="match status" value="1"/>
</dbReference>
<dbReference type="SUPFAM" id="SSF50044">
    <property type="entry name" value="SH3-domain"/>
    <property type="match status" value="1"/>
</dbReference>
<dbReference type="Gene3D" id="1.10.238.10">
    <property type="entry name" value="EF-hand"/>
    <property type="match status" value="3"/>
</dbReference>
<feature type="compositionally biased region" description="Basic and acidic residues" evidence="6">
    <location>
        <begin position="405"/>
        <end position="420"/>
    </location>
</feature>
<keyword evidence="3" id="KW-0106">Calcium</keyword>
<evidence type="ECO:0000256" key="4">
    <source>
        <dbReference type="PROSITE-ProRule" id="PRU00192"/>
    </source>
</evidence>
<feature type="region of interest" description="Disordered" evidence="6">
    <location>
        <begin position="393"/>
        <end position="446"/>
    </location>
</feature>
<dbReference type="InterPro" id="IPR001452">
    <property type="entry name" value="SH3_domain"/>
</dbReference>
<keyword evidence="1 4" id="KW-0728">SH3 domain</keyword>
<feature type="domain" description="SH3" evidence="7">
    <location>
        <begin position="648"/>
        <end position="705"/>
    </location>
</feature>
<dbReference type="Pfam" id="PF00018">
    <property type="entry name" value="SH3_1"/>
    <property type="match status" value="1"/>
</dbReference>
<dbReference type="InterPro" id="IPR027267">
    <property type="entry name" value="AH/BAR_dom_sf"/>
</dbReference>
<evidence type="ECO:0000256" key="6">
    <source>
        <dbReference type="SAM" id="MobiDB-lite"/>
    </source>
</evidence>
<keyword evidence="11" id="KW-1185">Reference proteome</keyword>
<protein>
    <submittedName>
        <fullName evidence="10">Proline-serine-threonine phosphatase-interacting protein 1</fullName>
    </submittedName>
</protein>
<evidence type="ECO:0000259" key="9">
    <source>
        <dbReference type="PROSITE" id="PS51741"/>
    </source>
</evidence>